<dbReference type="InterPro" id="IPR050382">
    <property type="entry name" value="MFS_Na/Anion_cotransporter"/>
</dbReference>
<feature type="transmembrane region" description="Helical" evidence="6">
    <location>
        <begin position="99"/>
        <end position="118"/>
    </location>
</feature>
<feature type="domain" description="Major facilitator superfamily (MFS) profile" evidence="7">
    <location>
        <begin position="29"/>
        <end position="429"/>
    </location>
</feature>
<dbReference type="InterPro" id="IPR036259">
    <property type="entry name" value="MFS_trans_sf"/>
</dbReference>
<comment type="caution">
    <text evidence="8">The sequence shown here is derived from an EMBL/GenBank/DDBJ whole genome shotgun (WGS) entry which is preliminary data.</text>
</comment>
<feature type="transmembrane region" description="Helical" evidence="6">
    <location>
        <begin position="372"/>
        <end position="396"/>
    </location>
</feature>
<evidence type="ECO:0000256" key="5">
    <source>
        <dbReference type="ARBA" id="ARBA00023136"/>
    </source>
</evidence>
<evidence type="ECO:0000256" key="4">
    <source>
        <dbReference type="ARBA" id="ARBA00022989"/>
    </source>
</evidence>
<dbReference type="InterPro" id="IPR020846">
    <property type="entry name" value="MFS_dom"/>
</dbReference>
<accession>A0A437M7P6</accession>
<dbReference type="PIRSF" id="PIRSF002808">
    <property type="entry name" value="Hexose_phosphate_transp"/>
    <property type="match status" value="1"/>
</dbReference>
<evidence type="ECO:0000256" key="3">
    <source>
        <dbReference type="ARBA" id="ARBA00022692"/>
    </source>
</evidence>
<dbReference type="PROSITE" id="PS50850">
    <property type="entry name" value="MFS"/>
    <property type="match status" value="1"/>
</dbReference>
<dbReference type="EMBL" id="SACN01000001">
    <property type="protein sequence ID" value="RVT93514.1"/>
    <property type="molecule type" value="Genomic_DNA"/>
</dbReference>
<reference evidence="8 9" key="1">
    <citation type="submission" date="2019-01" db="EMBL/GenBank/DDBJ databases">
        <authorList>
            <person name="Chen W.-M."/>
        </authorList>
    </citation>
    <scope>NUCLEOTIDE SEQUENCE [LARGE SCALE GENOMIC DNA]</scope>
    <source>
        <strain evidence="8 9">CCP-7</strain>
    </source>
</reference>
<keyword evidence="2" id="KW-1003">Cell membrane</keyword>
<dbReference type="AlphaFoldDB" id="A0A437M7P6"/>
<dbReference type="PANTHER" id="PTHR11662:SF399">
    <property type="entry name" value="FI19708P1-RELATED"/>
    <property type="match status" value="1"/>
</dbReference>
<keyword evidence="4 6" id="KW-1133">Transmembrane helix</keyword>
<dbReference type="InterPro" id="IPR000849">
    <property type="entry name" value="Sugar_P_transporter"/>
</dbReference>
<feature type="transmembrane region" description="Helical" evidence="6">
    <location>
        <begin position="124"/>
        <end position="145"/>
    </location>
</feature>
<dbReference type="Proteomes" id="UP000282971">
    <property type="component" value="Unassembled WGS sequence"/>
</dbReference>
<dbReference type="Gene3D" id="1.20.1250.20">
    <property type="entry name" value="MFS general substrate transporter like domains"/>
    <property type="match status" value="2"/>
</dbReference>
<protein>
    <submittedName>
        <fullName evidence="8">MFS transporter</fullName>
    </submittedName>
</protein>
<dbReference type="RefSeq" id="WP_127742200.1">
    <property type="nucleotide sequence ID" value="NZ_SACN01000001.1"/>
</dbReference>
<evidence type="ECO:0000256" key="1">
    <source>
        <dbReference type="ARBA" id="ARBA00004651"/>
    </source>
</evidence>
<evidence type="ECO:0000259" key="7">
    <source>
        <dbReference type="PROSITE" id="PS50850"/>
    </source>
</evidence>
<feature type="transmembrane region" description="Helical" evidence="6">
    <location>
        <begin position="314"/>
        <end position="331"/>
    </location>
</feature>
<feature type="transmembrane region" description="Helical" evidence="6">
    <location>
        <begin position="245"/>
        <end position="263"/>
    </location>
</feature>
<comment type="subcellular location">
    <subcellularLocation>
        <location evidence="1">Cell membrane</location>
        <topology evidence="1">Multi-pass membrane protein</topology>
    </subcellularLocation>
</comment>
<gene>
    <name evidence="8" type="ORF">EOD43_06480</name>
</gene>
<dbReference type="InterPro" id="IPR011701">
    <property type="entry name" value="MFS"/>
</dbReference>
<keyword evidence="3 6" id="KW-0812">Transmembrane</keyword>
<dbReference type="GO" id="GO:0022857">
    <property type="term" value="F:transmembrane transporter activity"/>
    <property type="evidence" value="ECO:0007669"/>
    <property type="project" value="InterPro"/>
</dbReference>
<dbReference type="SUPFAM" id="SSF103473">
    <property type="entry name" value="MFS general substrate transporter"/>
    <property type="match status" value="1"/>
</dbReference>
<feature type="transmembrane region" description="Helical" evidence="6">
    <location>
        <begin position="283"/>
        <end position="302"/>
    </location>
</feature>
<dbReference type="CDD" id="cd17319">
    <property type="entry name" value="MFS_ExuT_GudP_like"/>
    <property type="match status" value="1"/>
</dbReference>
<organism evidence="8 9">
    <name type="scientific">Sphingomonas crocodyli</name>
    <dbReference type="NCBI Taxonomy" id="1979270"/>
    <lineage>
        <taxon>Bacteria</taxon>
        <taxon>Pseudomonadati</taxon>
        <taxon>Pseudomonadota</taxon>
        <taxon>Alphaproteobacteria</taxon>
        <taxon>Sphingomonadales</taxon>
        <taxon>Sphingomonadaceae</taxon>
        <taxon>Sphingomonas</taxon>
    </lineage>
</organism>
<evidence type="ECO:0000256" key="6">
    <source>
        <dbReference type="SAM" id="Phobius"/>
    </source>
</evidence>
<feature type="transmembrane region" description="Helical" evidence="6">
    <location>
        <begin position="402"/>
        <end position="424"/>
    </location>
</feature>
<feature type="transmembrane region" description="Helical" evidence="6">
    <location>
        <begin position="29"/>
        <end position="55"/>
    </location>
</feature>
<evidence type="ECO:0000256" key="2">
    <source>
        <dbReference type="ARBA" id="ARBA00022475"/>
    </source>
</evidence>
<dbReference type="Pfam" id="PF07690">
    <property type="entry name" value="MFS_1"/>
    <property type="match status" value="1"/>
</dbReference>
<evidence type="ECO:0000313" key="8">
    <source>
        <dbReference type="EMBL" id="RVT93514.1"/>
    </source>
</evidence>
<feature type="transmembrane region" description="Helical" evidence="6">
    <location>
        <begin position="337"/>
        <end position="360"/>
    </location>
</feature>
<keyword evidence="9" id="KW-1185">Reference proteome</keyword>
<evidence type="ECO:0000313" key="9">
    <source>
        <dbReference type="Proteomes" id="UP000282971"/>
    </source>
</evidence>
<sequence length="435" mass="47338">MTPRDDNQLSAPQENMMPTPFSWKARHSVLSVLFITWIVSHMDRMVMSIAIPYIAADFQLSSLASGFVLSAFFAGYSISHIPGGLLADRFGVRRVTTIALLWWSAFTALTGSVGSLAQMLFARLFFGLGEGIFPACAFKTISVWFPLRERATANAIMLSSNALGTALAPLIVVGVMATWGWRAAFHLMFIPGIIIAAIYWFLVADSPAKSRRISPQERAEIEAGSDDKGDDTAKHSLRDAWQQPYILRYFLILFVFDIAFWGFTTWLPTYLVKARGFSLVEMGAAASLPFFAGTLGFIVGGFVSDRLFPARRGVPIIATELISAALLYIMFTTQSTPVLIVCQTLAGFFLSAFFSTFWAYPMNSVPSRMMGVTGGFINMAGQLAAFLSPLAIGYLLDMSSGGFGMTFALMIGSLIVSSIIVLSLPSRVTPATAIA</sequence>
<name>A0A437M7P6_9SPHN</name>
<dbReference type="PANTHER" id="PTHR11662">
    <property type="entry name" value="SOLUTE CARRIER FAMILY 17"/>
    <property type="match status" value="1"/>
</dbReference>
<proteinExistence type="predicted"/>
<dbReference type="GO" id="GO:0005886">
    <property type="term" value="C:plasma membrane"/>
    <property type="evidence" value="ECO:0007669"/>
    <property type="project" value="UniProtKB-SubCell"/>
</dbReference>
<feature type="transmembrane region" description="Helical" evidence="6">
    <location>
        <begin position="67"/>
        <end position="87"/>
    </location>
</feature>
<feature type="transmembrane region" description="Helical" evidence="6">
    <location>
        <begin position="183"/>
        <end position="202"/>
    </location>
</feature>
<dbReference type="OrthoDB" id="9794076at2"/>
<keyword evidence="5 6" id="KW-0472">Membrane</keyword>
<feature type="transmembrane region" description="Helical" evidence="6">
    <location>
        <begin position="157"/>
        <end position="177"/>
    </location>
</feature>